<evidence type="ECO:0000256" key="1">
    <source>
        <dbReference type="SAM" id="MobiDB-lite"/>
    </source>
</evidence>
<dbReference type="AlphaFoldDB" id="A0AAV4A3G3"/>
<gene>
    <name evidence="2" type="ORF">PoB_002723900</name>
</gene>
<feature type="compositionally biased region" description="Low complexity" evidence="1">
    <location>
        <begin position="8"/>
        <end position="19"/>
    </location>
</feature>
<name>A0AAV4A3G3_9GAST</name>
<dbReference type="EMBL" id="BLXT01003145">
    <property type="protein sequence ID" value="GFO00734.1"/>
    <property type="molecule type" value="Genomic_DNA"/>
</dbReference>
<protein>
    <submittedName>
        <fullName evidence="2">Uncharacterized protein</fullName>
    </submittedName>
</protein>
<evidence type="ECO:0000313" key="2">
    <source>
        <dbReference type="EMBL" id="GFO00734.1"/>
    </source>
</evidence>
<accession>A0AAV4A3G3</accession>
<reference evidence="2 3" key="1">
    <citation type="journal article" date="2021" name="Elife">
        <title>Chloroplast acquisition without the gene transfer in kleptoplastic sea slugs, Plakobranchus ocellatus.</title>
        <authorList>
            <person name="Maeda T."/>
            <person name="Takahashi S."/>
            <person name="Yoshida T."/>
            <person name="Shimamura S."/>
            <person name="Takaki Y."/>
            <person name="Nagai Y."/>
            <person name="Toyoda A."/>
            <person name="Suzuki Y."/>
            <person name="Arimoto A."/>
            <person name="Ishii H."/>
            <person name="Satoh N."/>
            <person name="Nishiyama T."/>
            <person name="Hasebe M."/>
            <person name="Maruyama T."/>
            <person name="Minagawa J."/>
            <person name="Obokata J."/>
            <person name="Shigenobu S."/>
        </authorList>
    </citation>
    <scope>NUCLEOTIDE SEQUENCE [LARGE SCALE GENOMIC DNA]</scope>
</reference>
<keyword evidence="3" id="KW-1185">Reference proteome</keyword>
<sequence>MEGMETISSNWGDSSTSSSQRAFATPMECPLFSSKSQSSSMAQKPQFQENAGGDSGPDSGDLMVELKSNEQAKKLGAIMTFLDIPVTVTLHKSLNSYDGVIRLLWGLHKCRLGEDQLPPRVTLCFFSRVGPLKARRPRYLRSSRLKMT</sequence>
<dbReference type="Proteomes" id="UP000735302">
    <property type="component" value="Unassembled WGS sequence"/>
</dbReference>
<comment type="caution">
    <text evidence="2">The sequence shown here is derived from an EMBL/GenBank/DDBJ whole genome shotgun (WGS) entry which is preliminary data.</text>
</comment>
<organism evidence="2 3">
    <name type="scientific">Plakobranchus ocellatus</name>
    <dbReference type="NCBI Taxonomy" id="259542"/>
    <lineage>
        <taxon>Eukaryota</taxon>
        <taxon>Metazoa</taxon>
        <taxon>Spiralia</taxon>
        <taxon>Lophotrochozoa</taxon>
        <taxon>Mollusca</taxon>
        <taxon>Gastropoda</taxon>
        <taxon>Heterobranchia</taxon>
        <taxon>Euthyneura</taxon>
        <taxon>Panpulmonata</taxon>
        <taxon>Sacoglossa</taxon>
        <taxon>Placobranchoidea</taxon>
        <taxon>Plakobranchidae</taxon>
        <taxon>Plakobranchus</taxon>
    </lineage>
</organism>
<evidence type="ECO:0000313" key="3">
    <source>
        <dbReference type="Proteomes" id="UP000735302"/>
    </source>
</evidence>
<proteinExistence type="predicted"/>
<feature type="region of interest" description="Disordered" evidence="1">
    <location>
        <begin position="1"/>
        <end position="62"/>
    </location>
</feature>